<dbReference type="HOGENOM" id="CLU_2237714_0_0_1"/>
<dbReference type="AlphaFoldDB" id="A0A0C3NWZ0"/>
<gene>
    <name evidence="1" type="ORF">M404DRAFT_30108</name>
</gene>
<dbReference type="EMBL" id="KN832001">
    <property type="protein sequence ID" value="KIN99840.1"/>
    <property type="molecule type" value="Genomic_DNA"/>
</dbReference>
<reference evidence="2" key="2">
    <citation type="submission" date="2015-01" db="EMBL/GenBank/DDBJ databases">
        <title>Evolutionary Origins and Diversification of the Mycorrhizal Mutualists.</title>
        <authorList>
            <consortium name="DOE Joint Genome Institute"/>
            <consortium name="Mycorrhizal Genomics Consortium"/>
            <person name="Kohler A."/>
            <person name="Kuo A."/>
            <person name="Nagy L.G."/>
            <person name="Floudas D."/>
            <person name="Copeland A."/>
            <person name="Barry K.W."/>
            <person name="Cichocki N."/>
            <person name="Veneault-Fourrey C."/>
            <person name="LaButti K."/>
            <person name="Lindquist E.A."/>
            <person name="Lipzen A."/>
            <person name="Lundell T."/>
            <person name="Morin E."/>
            <person name="Murat C."/>
            <person name="Riley R."/>
            <person name="Ohm R."/>
            <person name="Sun H."/>
            <person name="Tunlid A."/>
            <person name="Henrissat B."/>
            <person name="Grigoriev I.V."/>
            <person name="Hibbett D.S."/>
            <person name="Martin F."/>
        </authorList>
    </citation>
    <scope>NUCLEOTIDE SEQUENCE [LARGE SCALE GENOMIC DNA]</scope>
    <source>
        <strain evidence="2">Marx 270</strain>
    </source>
</reference>
<reference evidence="1 2" key="1">
    <citation type="submission" date="2014-04" db="EMBL/GenBank/DDBJ databases">
        <authorList>
            <consortium name="DOE Joint Genome Institute"/>
            <person name="Kuo A."/>
            <person name="Kohler A."/>
            <person name="Costa M.D."/>
            <person name="Nagy L.G."/>
            <person name="Floudas D."/>
            <person name="Copeland A."/>
            <person name="Barry K.W."/>
            <person name="Cichocki N."/>
            <person name="Veneault-Fourrey C."/>
            <person name="LaButti K."/>
            <person name="Lindquist E.A."/>
            <person name="Lipzen A."/>
            <person name="Lundell T."/>
            <person name="Morin E."/>
            <person name="Murat C."/>
            <person name="Sun H."/>
            <person name="Tunlid A."/>
            <person name="Henrissat B."/>
            <person name="Grigoriev I.V."/>
            <person name="Hibbett D.S."/>
            <person name="Martin F."/>
            <person name="Nordberg H.P."/>
            <person name="Cantor M.N."/>
            <person name="Hua S.X."/>
        </authorList>
    </citation>
    <scope>NUCLEOTIDE SEQUENCE [LARGE SCALE GENOMIC DNA]</scope>
    <source>
        <strain evidence="1 2">Marx 270</strain>
    </source>
</reference>
<evidence type="ECO:0000313" key="2">
    <source>
        <dbReference type="Proteomes" id="UP000054217"/>
    </source>
</evidence>
<proteinExistence type="predicted"/>
<accession>A0A0C3NWZ0</accession>
<evidence type="ECO:0000313" key="1">
    <source>
        <dbReference type="EMBL" id="KIN99840.1"/>
    </source>
</evidence>
<dbReference type="Proteomes" id="UP000054217">
    <property type="component" value="Unassembled WGS sequence"/>
</dbReference>
<dbReference type="InParanoid" id="A0A0C3NWZ0"/>
<keyword evidence="2" id="KW-1185">Reference proteome</keyword>
<protein>
    <submittedName>
        <fullName evidence="1">Uncharacterized protein</fullName>
    </submittedName>
</protein>
<name>A0A0C3NWZ0_PISTI</name>
<sequence length="105" mass="12114">MAEDARHVRCIEAIPDGPNSLNFSFFPDAFCLKLCYSRAHEVLEDVNEATGCKRPPVHNPTAVYKEKQQVEESKQHGAIQWCYYEWGEKAKYENKGPVQWGLRRA</sequence>
<organism evidence="1 2">
    <name type="scientific">Pisolithus tinctorius Marx 270</name>
    <dbReference type="NCBI Taxonomy" id="870435"/>
    <lineage>
        <taxon>Eukaryota</taxon>
        <taxon>Fungi</taxon>
        <taxon>Dikarya</taxon>
        <taxon>Basidiomycota</taxon>
        <taxon>Agaricomycotina</taxon>
        <taxon>Agaricomycetes</taxon>
        <taxon>Agaricomycetidae</taxon>
        <taxon>Boletales</taxon>
        <taxon>Sclerodermatineae</taxon>
        <taxon>Pisolithaceae</taxon>
        <taxon>Pisolithus</taxon>
    </lineage>
</organism>